<dbReference type="Pfam" id="PF02517">
    <property type="entry name" value="Rce1-like"/>
    <property type="match status" value="1"/>
</dbReference>
<dbReference type="STRING" id="553466.SAMN04487950_3618"/>
<feature type="transmembrane region" description="Helical" evidence="1">
    <location>
        <begin position="285"/>
        <end position="302"/>
    </location>
</feature>
<sequence>MSLQQSDSHSIETRRVAIFLVVAYGVAWATAAALFLTGGLTDSPELLPGLGITLATVLLPTAYMFAPALGNVAARLLTGEGRKDLQIRPHLRGSLRVYAVAWFAPVLLTLVGAGVYFAVFSASFDPELTTYTEALRQAAGGDIGIDPWTLVAIQLVAAVTIAPLINMLFAFGEEFGWRAYLLPKLLPLGTRQATLLVGLVWGAWHWPLIAMGYNYGFEYPGVPWTGFLAMCWFTLTTGVFLAWVTLRSESVWPAAIGHGAINAVAGLSVLFVAGQPNPLVGPTPLGLVGGLGWTVAAAWLLWRSEVFTGTPPVDDASSSDTADATTAEAR</sequence>
<proteinExistence type="predicted"/>
<accession>A0A1I4HD72</accession>
<feature type="transmembrane region" description="Helical" evidence="1">
    <location>
        <begin position="251"/>
        <end position="273"/>
    </location>
</feature>
<feature type="transmembrane region" description="Helical" evidence="1">
    <location>
        <begin position="221"/>
        <end position="244"/>
    </location>
</feature>
<dbReference type="GO" id="GO:0004175">
    <property type="term" value="F:endopeptidase activity"/>
    <property type="evidence" value="ECO:0007669"/>
    <property type="project" value="UniProtKB-ARBA"/>
</dbReference>
<feature type="transmembrane region" description="Helical" evidence="1">
    <location>
        <begin position="16"/>
        <end position="38"/>
    </location>
</feature>
<dbReference type="InterPro" id="IPR003675">
    <property type="entry name" value="Rce1/LyrA-like_dom"/>
</dbReference>
<dbReference type="GO" id="GO:0080120">
    <property type="term" value="P:CAAX-box protein maturation"/>
    <property type="evidence" value="ECO:0007669"/>
    <property type="project" value="UniProtKB-ARBA"/>
</dbReference>
<evidence type="ECO:0000313" key="3">
    <source>
        <dbReference type="EMBL" id="SFL39421.1"/>
    </source>
</evidence>
<feature type="transmembrane region" description="Helical" evidence="1">
    <location>
        <begin position="193"/>
        <end position="215"/>
    </location>
</feature>
<dbReference type="InterPro" id="IPR042150">
    <property type="entry name" value="MmRce1-like"/>
</dbReference>
<evidence type="ECO:0000256" key="1">
    <source>
        <dbReference type="SAM" id="Phobius"/>
    </source>
</evidence>
<dbReference type="GO" id="GO:0006508">
    <property type="term" value="P:proteolysis"/>
    <property type="evidence" value="ECO:0007669"/>
    <property type="project" value="UniProtKB-KW"/>
</dbReference>
<dbReference type="PANTHER" id="PTHR35797">
    <property type="entry name" value="PROTEASE-RELATED"/>
    <property type="match status" value="1"/>
</dbReference>
<evidence type="ECO:0000259" key="2">
    <source>
        <dbReference type="Pfam" id="PF02517"/>
    </source>
</evidence>
<evidence type="ECO:0000313" key="4">
    <source>
        <dbReference type="Proteomes" id="UP000199607"/>
    </source>
</evidence>
<reference evidence="4" key="1">
    <citation type="submission" date="2016-10" db="EMBL/GenBank/DDBJ databases">
        <authorList>
            <person name="Varghese N."/>
            <person name="Submissions S."/>
        </authorList>
    </citation>
    <scope>NUCLEOTIDE SEQUENCE [LARGE SCALE GENOMIC DNA]</scope>
    <source>
        <strain evidence="4">CGMCC 1.7738</strain>
    </source>
</reference>
<feature type="transmembrane region" description="Helical" evidence="1">
    <location>
        <begin position="95"/>
        <end position="119"/>
    </location>
</feature>
<gene>
    <name evidence="3" type="ORF">SAMN04487950_3618</name>
</gene>
<dbReference type="RefSeq" id="WP_089871135.1">
    <property type="nucleotide sequence ID" value="NZ_FOTC01000005.1"/>
</dbReference>
<dbReference type="AlphaFoldDB" id="A0A1I4HD72"/>
<keyword evidence="3" id="KW-0378">Hydrolase</keyword>
<keyword evidence="4" id="KW-1185">Reference proteome</keyword>
<dbReference type="EMBL" id="FOTC01000005">
    <property type="protein sequence ID" value="SFL39421.1"/>
    <property type="molecule type" value="Genomic_DNA"/>
</dbReference>
<keyword evidence="3" id="KW-0645">Protease</keyword>
<keyword evidence="1" id="KW-0472">Membrane</keyword>
<protein>
    <submittedName>
        <fullName evidence="3">CAAX protease self-immunity</fullName>
    </submittedName>
</protein>
<keyword evidence="1" id="KW-1133">Transmembrane helix</keyword>
<feature type="transmembrane region" description="Helical" evidence="1">
    <location>
        <begin position="151"/>
        <end position="172"/>
    </location>
</feature>
<feature type="domain" description="CAAX prenyl protease 2/Lysostaphin resistance protein A-like" evidence="2">
    <location>
        <begin position="161"/>
        <end position="264"/>
    </location>
</feature>
<name>A0A1I4HD72_9EURY</name>
<dbReference type="PANTHER" id="PTHR35797:SF1">
    <property type="entry name" value="PROTEASE"/>
    <property type="match status" value="1"/>
</dbReference>
<organism evidence="3 4">
    <name type="scientific">Halogranum rubrum</name>
    <dbReference type="NCBI Taxonomy" id="553466"/>
    <lineage>
        <taxon>Archaea</taxon>
        <taxon>Methanobacteriati</taxon>
        <taxon>Methanobacteriota</taxon>
        <taxon>Stenosarchaea group</taxon>
        <taxon>Halobacteria</taxon>
        <taxon>Halobacteriales</taxon>
        <taxon>Haloferacaceae</taxon>
    </lineage>
</organism>
<feature type="transmembrane region" description="Helical" evidence="1">
    <location>
        <begin position="50"/>
        <end position="74"/>
    </location>
</feature>
<keyword evidence="1" id="KW-0812">Transmembrane</keyword>
<dbReference type="Proteomes" id="UP000199607">
    <property type="component" value="Unassembled WGS sequence"/>
</dbReference>